<evidence type="ECO:0000313" key="8">
    <source>
        <dbReference type="Proteomes" id="UP000623842"/>
    </source>
</evidence>
<protein>
    <recommendedName>
        <fullName evidence="2">protein-tyrosine-phosphatase</fullName>
        <ecNumber evidence="2">3.1.3.48</ecNumber>
    </recommendedName>
</protein>
<comment type="caution">
    <text evidence="7">The sequence shown here is derived from an EMBL/GenBank/DDBJ whole genome shotgun (WGS) entry which is preliminary data.</text>
</comment>
<evidence type="ECO:0000256" key="3">
    <source>
        <dbReference type="ARBA" id="ARBA00022801"/>
    </source>
</evidence>
<dbReference type="InterPro" id="IPR050438">
    <property type="entry name" value="LMW_PTPase"/>
</dbReference>
<name>A0A919BIC1_9GAMM</name>
<sequence>MSAESNLSQVSSILFICMGNICRSPTAEAVFRQKSEKKGLDLHIDSAGTIGSHAREKPDHRAQKAGVARGYNFDKIKARKVTEQDFSQFDLILAMDEQNIKDLKKVAPKEHLHKVHLFLEFANSFSDTEVPDPYYGGAKGFQYVLDLVEDASDGLIEKLKK</sequence>
<dbReference type="Gene3D" id="3.40.50.2300">
    <property type="match status" value="1"/>
</dbReference>
<dbReference type="CDD" id="cd16343">
    <property type="entry name" value="LMWPTP"/>
    <property type="match status" value="1"/>
</dbReference>
<evidence type="ECO:0000256" key="1">
    <source>
        <dbReference type="ARBA" id="ARBA00011063"/>
    </source>
</evidence>
<evidence type="ECO:0000259" key="6">
    <source>
        <dbReference type="SMART" id="SM00226"/>
    </source>
</evidence>
<dbReference type="FunFam" id="3.40.50.2300:FF:000113">
    <property type="entry name" value="Low molecular weight protein-tyrosine-phosphatase"/>
    <property type="match status" value="1"/>
</dbReference>
<feature type="active site" description="Nucleophile" evidence="5">
    <location>
        <position position="17"/>
    </location>
</feature>
<dbReference type="EC" id="3.1.3.48" evidence="2"/>
<dbReference type="Proteomes" id="UP000623842">
    <property type="component" value="Unassembled WGS sequence"/>
</dbReference>
<dbReference type="SMART" id="SM00226">
    <property type="entry name" value="LMWPc"/>
    <property type="match status" value="1"/>
</dbReference>
<dbReference type="RefSeq" id="WP_229854664.1">
    <property type="nucleotide sequence ID" value="NZ_BNCK01000004.1"/>
</dbReference>
<feature type="domain" description="Phosphotyrosine protein phosphatase I" evidence="6">
    <location>
        <begin position="11"/>
        <end position="158"/>
    </location>
</feature>
<proteinExistence type="inferred from homology"/>
<keyword evidence="3" id="KW-0378">Hydrolase</keyword>
<evidence type="ECO:0000313" key="7">
    <source>
        <dbReference type="EMBL" id="GHF93434.1"/>
    </source>
</evidence>
<feature type="active site" description="Proton donor" evidence="5">
    <location>
        <position position="132"/>
    </location>
</feature>
<dbReference type="EMBL" id="BNCK01000004">
    <property type="protein sequence ID" value="GHF93434.1"/>
    <property type="molecule type" value="Genomic_DNA"/>
</dbReference>
<reference evidence="7" key="1">
    <citation type="journal article" date="2014" name="Int. J. Syst. Evol. Microbiol.">
        <title>Complete genome sequence of Corynebacterium casei LMG S-19264T (=DSM 44701T), isolated from a smear-ripened cheese.</title>
        <authorList>
            <consortium name="US DOE Joint Genome Institute (JGI-PGF)"/>
            <person name="Walter F."/>
            <person name="Albersmeier A."/>
            <person name="Kalinowski J."/>
            <person name="Ruckert C."/>
        </authorList>
    </citation>
    <scope>NUCLEOTIDE SEQUENCE</scope>
    <source>
        <strain evidence="7">KCTC 42731</strain>
    </source>
</reference>
<dbReference type="PANTHER" id="PTHR11717:SF7">
    <property type="entry name" value="LOW MOLECULAR WEIGHT PHOSPHOTYROSINE PROTEIN PHOSPHATASE"/>
    <property type="match status" value="1"/>
</dbReference>
<evidence type="ECO:0000256" key="5">
    <source>
        <dbReference type="PIRSR" id="PIRSR617867-1"/>
    </source>
</evidence>
<evidence type="ECO:0000256" key="2">
    <source>
        <dbReference type="ARBA" id="ARBA00013064"/>
    </source>
</evidence>
<dbReference type="InterPro" id="IPR023485">
    <property type="entry name" value="Ptyr_pPase"/>
</dbReference>
<dbReference type="PRINTS" id="PR00719">
    <property type="entry name" value="LMWPTPASE"/>
</dbReference>
<dbReference type="AlphaFoldDB" id="A0A919BIC1"/>
<keyword evidence="4" id="KW-0904">Protein phosphatase</keyword>
<dbReference type="PANTHER" id="PTHR11717">
    <property type="entry name" value="LOW MOLECULAR WEIGHT PROTEIN TYROSINE PHOSPHATASE"/>
    <property type="match status" value="1"/>
</dbReference>
<comment type="similarity">
    <text evidence="1">Belongs to the low molecular weight phosphotyrosine protein phosphatase family.</text>
</comment>
<feature type="active site" evidence="5">
    <location>
        <position position="23"/>
    </location>
</feature>
<keyword evidence="8" id="KW-1185">Reference proteome</keyword>
<dbReference type="InterPro" id="IPR036196">
    <property type="entry name" value="Ptyr_pPase_sf"/>
</dbReference>
<dbReference type="SUPFAM" id="SSF52788">
    <property type="entry name" value="Phosphotyrosine protein phosphatases I"/>
    <property type="match status" value="1"/>
</dbReference>
<organism evidence="7 8">
    <name type="scientific">Thalassotalea marina</name>
    <dbReference type="NCBI Taxonomy" id="1673741"/>
    <lineage>
        <taxon>Bacteria</taxon>
        <taxon>Pseudomonadati</taxon>
        <taxon>Pseudomonadota</taxon>
        <taxon>Gammaproteobacteria</taxon>
        <taxon>Alteromonadales</taxon>
        <taxon>Colwelliaceae</taxon>
        <taxon>Thalassotalea</taxon>
    </lineage>
</organism>
<evidence type="ECO:0000256" key="4">
    <source>
        <dbReference type="ARBA" id="ARBA00022912"/>
    </source>
</evidence>
<accession>A0A919BIC1</accession>
<dbReference type="Pfam" id="PF01451">
    <property type="entry name" value="LMWPc"/>
    <property type="match status" value="1"/>
</dbReference>
<reference evidence="7" key="2">
    <citation type="submission" date="2020-09" db="EMBL/GenBank/DDBJ databases">
        <authorList>
            <person name="Sun Q."/>
            <person name="Kim S."/>
        </authorList>
    </citation>
    <scope>NUCLEOTIDE SEQUENCE</scope>
    <source>
        <strain evidence="7">KCTC 42731</strain>
    </source>
</reference>
<dbReference type="GO" id="GO:0004725">
    <property type="term" value="F:protein tyrosine phosphatase activity"/>
    <property type="evidence" value="ECO:0007669"/>
    <property type="project" value="UniProtKB-EC"/>
</dbReference>
<dbReference type="InterPro" id="IPR017867">
    <property type="entry name" value="Tyr_phospatase_low_mol_wt"/>
</dbReference>
<gene>
    <name evidence="7" type="ORF">GCM10017161_22250</name>
</gene>